<keyword evidence="3" id="KW-0378">Hydrolase</keyword>
<feature type="domain" description="ATPase AAA-3" evidence="1">
    <location>
        <begin position="52"/>
        <end position="182"/>
    </location>
</feature>
<dbReference type="PIRSF" id="PIRSF002849">
    <property type="entry name" value="AAA_ATPase_chaperone_MoxR_prd"/>
    <property type="match status" value="1"/>
</dbReference>
<reference evidence="3 4" key="1">
    <citation type="submission" date="2024-06" db="EMBL/GenBank/DDBJ databases">
        <title>Sorghum-associated microbial communities from plants grown in Nebraska, USA.</title>
        <authorList>
            <person name="Schachtman D."/>
        </authorList>
    </citation>
    <scope>NUCLEOTIDE SEQUENCE [LARGE SCALE GENOMIC DNA]</scope>
    <source>
        <strain evidence="3 4">2857</strain>
    </source>
</reference>
<proteinExistence type="predicted"/>
<dbReference type="EC" id="3.6.3.-" evidence="3"/>
<dbReference type="SUPFAM" id="SSF52540">
    <property type="entry name" value="P-loop containing nucleoside triphosphate hydrolases"/>
    <property type="match status" value="1"/>
</dbReference>
<feature type="domain" description="ChlI/MoxR AAA lid" evidence="2">
    <location>
        <begin position="266"/>
        <end position="330"/>
    </location>
</feature>
<keyword evidence="4" id="KW-1185">Reference proteome</keyword>
<dbReference type="Gene3D" id="1.10.8.80">
    <property type="entry name" value="Magnesium chelatase subunit I, C-Terminal domain"/>
    <property type="match status" value="1"/>
</dbReference>
<dbReference type="GO" id="GO:0016787">
    <property type="term" value="F:hydrolase activity"/>
    <property type="evidence" value="ECO:0007669"/>
    <property type="project" value="UniProtKB-KW"/>
</dbReference>
<dbReference type="InterPro" id="IPR011703">
    <property type="entry name" value="ATPase_AAA-3"/>
</dbReference>
<dbReference type="Pfam" id="PF07726">
    <property type="entry name" value="AAA_3"/>
    <property type="match status" value="1"/>
</dbReference>
<accession>A0ABV2QIJ6</accession>
<dbReference type="InterPro" id="IPR027417">
    <property type="entry name" value="P-loop_NTPase"/>
</dbReference>
<name>A0ABV2QIJ6_9MICO</name>
<dbReference type="RefSeq" id="WP_354023068.1">
    <property type="nucleotide sequence ID" value="NZ_JBEPSJ010000001.1"/>
</dbReference>
<dbReference type="Proteomes" id="UP001549257">
    <property type="component" value="Unassembled WGS sequence"/>
</dbReference>
<dbReference type="InterPro" id="IPR050764">
    <property type="entry name" value="CbbQ/NirQ/NorQ/GpvN"/>
</dbReference>
<sequence length="339" mass="36838">MTVAVGSTRVTPQELDRARSILATITESYEHTVVGQDGLRSSLMIALMTGGHILLESVPGLAKTTAAKALADAVSASFKRIQCTPDLLPSDIIGSQVFDYATSTFSTQLGPVHANFVLLDEINRSSAKTQSAMLEAMQERQTTIGGEIFALPHPFLVLATQNPIEQEGTYHLPEAQLDRFLLKEVLDYPQFAEEIEILARLEAGVYDAADESTDVPPPTVSIDDVLFLQSVTKRVFLDESITNYIVSAVYVTRHAEQYIGADLAGAIEYGASPRASIAFSKAARALALLNGRDHVIPDDVKALRHVVLRHRIILNFEAIADQIVPETIIDAVFDAVQAP</sequence>
<comment type="caution">
    <text evidence="3">The sequence shown here is derived from an EMBL/GenBank/DDBJ whole genome shotgun (WGS) entry which is preliminary data.</text>
</comment>
<evidence type="ECO:0000313" key="4">
    <source>
        <dbReference type="Proteomes" id="UP001549257"/>
    </source>
</evidence>
<dbReference type="Pfam" id="PF17863">
    <property type="entry name" value="AAA_lid_2"/>
    <property type="match status" value="1"/>
</dbReference>
<dbReference type="EMBL" id="JBEPSJ010000001">
    <property type="protein sequence ID" value="MET4580861.1"/>
    <property type="molecule type" value="Genomic_DNA"/>
</dbReference>
<evidence type="ECO:0000313" key="3">
    <source>
        <dbReference type="EMBL" id="MET4580861.1"/>
    </source>
</evidence>
<evidence type="ECO:0000259" key="2">
    <source>
        <dbReference type="Pfam" id="PF17863"/>
    </source>
</evidence>
<gene>
    <name evidence="3" type="ORF">ABIE21_000351</name>
</gene>
<dbReference type="InterPro" id="IPR041628">
    <property type="entry name" value="ChlI/MoxR_AAA_lid"/>
</dbReference>
<protein>
    <submittedName>
        <fullName evidence="3">MoxR-like ATPase</fullName>
        <ecNumber evidence="3">3.6.3.-</ecNumber>
    </submittedName>
</protein>
<evidence type="ECO:0000259" key="1">
    <source>
        <dbReference type="Pfam" id="PF07726"/>
    </source>
</evidence>
<organism evidence="3 4">
    <name type="scientific">Conyzicola nivalis</name>
    <dbReference type="NCBI Taxonomy" id="1477021"/>
    <lineage>
        <taxon>Bacteria</taxon>
        <taxon>Bacillati</taxon>
        <taxon>Actinomycetota</taxon>
        <taxon>Actinomycetes</taxon>
        <taxon>Micrococcales</taxon>
        <taxon>Microbacteriaceae</taxon>
        <taxon>Conyzicola</taxon>
    </lineage>
</organism>
<dbReference type="PANTHER" id="PTHR42759:SF1">
    <property type="entry name" value="MAGNESIUM-CHELATASE SUBUNIT CHLD"/>
    <property type="match status" value="1"/>
</dbReference>
<dbReference type="Gene3D" id="3.40.50.300">
    <property type="entry name" value="P-loop containing nucleotide triphosphate hydrolases"/>
    <property type="match status" value="1"/>
</dbReference>
<dbReference type="PANTHER" id="PTHR42759">
    <property type="entry name" value="MOXR FAMILY PROTEIN"/>
    <property type="match status" value="1"/>
</dbReference>